<accession>A0A7X6LBU8</accession>
<dbReference type="RefSeq" id="WP_062975767.1">
    <property type="nucleotide sequence ID" value="NZ_JAAXOS010000031.1"/>
</dbReference>
<dbReference type="Proteomes" id="UP000540698">
    <property type="component" value="Unassembled WGS sequence"/>
</dbReference>
<protein>
    <submittedName>
        <fullName evidence="2">Uncharacterized protein</fullName>
    </submittedName>
</protein>
<gene>
    <name evidence="2" type="ORF">HGB38_35035</name>
</gene>
<keyword evidence="3" id="KW-1185">Reference proteome</keyword>
<evidence type="ECO:0000256" key="1">
    <source>
        <dbReference type="SAM" id="Phobius"/>
    </source>
</evidence>
<reference evidence="2 3" key="1">
    <citation type="submission" date="2020-04" db="EMBL/GenBank/DDBJ databases">
        <title>MicrobeNet Type strains.</title>
        <authorList>
            <person name="Nicholson A.C."/>
        </authorList>
    </citation>
    <scope>NUCLEOTIDE SEQUENCE [LARGE SCALE GENOMIC DNA]</scope>
    <source>
        <strain evidence="2 3">DSM 44956</strain>
    </source>
</reference>
<keyword evidence="1" id="KW-0472">Membrane</keyword>
<dbReference type="AlphaFoldDB" id="A0A7X6LBU8"/>
<feature type="transmembrane region" description="Helical" evidence="1">
    <location>
        <begin position="100"/>
        <end position="119"/>
    </location>
</feature>
<feature type="transmembrane region" description="Helical" evidence="1">
    <location>
        <begin position="126"/>
        <end position="144"/>
    </location>
</feature>
<sequence length="350" mass="37526">MNKPVEEPADVRSLLGMNTPAAVAILLFYCAGIAAPAFIAVHVTHSHVWQCAITVVAYWCVGIALLVVHGDPLPLRTTVLITAASPVMTALVILTPPWTTYVHAIWPSNVYMVLLTFLCVRGRTGFALIAMATTVPVIAIWTTVTGQGGPITGVMLSLPNFGPLAMSTMFAYTIRPAAAKIYAARAEQDSALQRIEKEAEKRKVLDQRLRDLAEAARPLVEQVGDGRGLTPDHPKACEALESQLSAILRGSGLVHAVVNPSADAARDRGVAVKLFDDGDLDELDDEVRERLLRGIAAELDEVQNGEIIIRTVPPGRAELATVRAQSDSTVRRVGFGLSGELTRSSVRSVA</sequence>
<name>A0A7X6LBU8_9NOCA</name>
<evidence type="ECO:0000313" key="3">
    <source>
        <dbReference type="Proteomes" id="UP000540698"/>
    </source>
</evidence>
<comment type="caution">
    <text evidence="2">The sequence shown here is derived from an EMBL/GenBank/DDBJ whole genome shotgun (WGS) entry which is preliminary data.</text>
</comment>
<keyword evidence="1" id="KW-0812">Transmembrane</keyword>
<feature type="transmembrane region" description="Helical" evidence="1">
    <location>
        <begin position="150"/>
        <end position="172"/>
    </location>
</feature>
<feature type="transmembrane region" description="Helical" evidence="1">
    <location>
        <begin position="21"/>
        <end position="41"/>
    </location>
</feature>
<feature type="transmembrane region" description="Helical" evidence="1">
    <location>
        <begin position="75"/>
        <end position="94"/>
    </location>
</feature>
<proteinExistence type="predicted"/>
<dbReference type="EMBL" id="JAAXOS010000031">
    <property type="protein sequence ID" value="NKY31369.1"/>
    <property type="molecule type" value="Genomic_DNA"/>
</dbReference>
<organism evidence="2 3">
    <name type="scientific">Nocardia gamkensis</name>
    <dbReference type="NCBI Taxonomy" id="352869"/>
    <lineage>
        <taxon>Bacteria</taxon>
        <taxon>Bacillati</taxon>
        <taxon>Actinomycetota</taxon>
        <taxon>Actinomycetes</taxon>
        <taxon>Mycobacteriales</taxon>
        <taxon>Nocardiaceae</taxon>
        <taxon>Nocardia</taxon>
    </lineage>
</organism>
<feature type="transmembrane region" description="Helical" evidence="1">
    <location>
        <begin position="47"/>
        <end position="68"/>
    </location>
</feature>
<keyword evidence="1" id="KW-1133">Transmembrane helix</keyword>
<evidence type="ECO:0000313" key="2">
    <source>
        <dbReference type="EMBL" id="NKY31369.1"/>
    </source>
</evidence>